<protein>
    <recommendedName>
        <fullName evidence="4">Transporter</fullName>
    </recommendedName>
</protein>
<dbReference type="Proteomes" id="UP001548590">
    <property type="component" value="Unassembled WGS sequence"/>
</dbReference>
<proteinExistence type="predicted"/>
<reference evidence="2 3" key="1">
    <citation type="submission" date="2024-07" db="EMBL/GenBank/DDBJ databases">
        <title>Uliginosibacterium paludis KCTC:42655.</title>
        <authorList>
            <person name="Kim M.K."/>
        </authorList>
    </citation>
    <scope>NUCLEOTIDE SEQUENCE [LARGE SCALE GENOMIC DNA]</scope>
    <source>
        <strain evidence="2 3">KCTC 42655</strain>
    </source>
</reference>
<evidence type="ECO:0000256" key="1">
    <source>
        <dbReference type="SAM" id="SignalP"/>
    </source>
</evidence>
<name>A0ABV2CK77_9RHOO</name>
<evidence type="ECO:0000313" key="2">
    <source>
        <dbReference type="EMBL" id="MET1488299.1"/>
    </source>
</evidence>
<evidence type="ECO:0008006" key="4">
    <source>
        <dbReference type="Google" id="ProtNLM"/>
    </source>
</evidence>
<feature type="signal peptide" evidence="1">
    <location>
        <begin position="1"/>
        <end position="18"/>
    </location>
</feature>
<dbReference type="EMBL" id="JBEWLZ010000001">
    <property type="protein sequence ID" value="MET1488299.1"/>
    <property type="molecule type" value="Genomic_DNA"/>
</dbReference>
<keyword evidence="3" id="KW-1185">Reference proteome</keyword>
<comment type="caution">
    <text evidence="2">The sequence shown here is derived from an EMBL/GenBank/DDBJ whole genome shotgun (WGS) entry which is preliminary data.</text>
</comment>
<keyword evidence="1" id="KW-0732">Signal</keyword>
<feature type="chain" id="PRO_5046750023" description="Transporter" evidence="1">
    <location>
        <begin position="19"/>
        <end position="232"/>
    </location>
</feature>
<evidence type="ECO:0000313" key="3">
    <source>
        <dbReference type="Proteomes" id="UP001548590"/>
    </source>
</evidence>
<organism evidence="2 3">
    <name type="scientific">Uliginosibacterium paludis</name>
    <dbReference type="NCBI Taxonomy" id="1615952"/>
    <lineage>
        <taxon>Bacteria</taxon>
        <taxon>Pseudomonadati</taxon>
        <taxon>Pseudomonadota</taxon>
        <taxon>Betaproteobacteria</taxon>
        <taxon>Rhodocyclales</taxon>
        <taxon>Zoogloeaceae</taxon>
        <taxon>Uliginosibacterium</taxon>
    </lineage>
</organism>
<gene>
    <name evidence="2" type="ORF">ABVT11_00565</name>
</gene>
<accession>A0ABV2CK77</accession>
<sequence length="232" mass="25029">MKRTLLALLMLLSTPAFAGRPLGTDDAGTVGDRLCQLEAWRDKAKESRGWVVAPACGLGEFELGLEASRSRQAEGQTETAQSLALKWGPSALSYGPLSFGGKIWSGRARTSAAAEDESTGYRPVENGALLLGSWALQEDLALHLNLGLARDRVERRNARLGNLALSWNVDERVMLFGEAMYQQHAGTTQSTGIRLWAIPGKLGIDLTAARMAGVRDSASYTVGFGWYGVFGR</sequence>
<dbReference type="RefSeq" id="WP_345926290.1">
    <property type="nucleotide sequence ID" value="NZ_JBDIVF010000003.1"/>
</dbReference>